<comment type="caution">
    <text evidence="2">The sequence shown here is derived from an EMBL/GenBank/DDBJ whole genome shotgun (WGS) entry which is preliminary data.</text>
</comment>
<gene>
    <name evidence="2" type="ORF">Tci_043203</name>
</gene>
<dbReference type="EMBL" id="BKCJ010006268">
    <property type="protein sequence ID" value="GEU71225.1"/>
    <property type="molecule type" value="Genomic_DNA"/>
</dbReference>
<evidence type="ECO:0000256" key="1">
    <source>
        <dbReference type="SAM" id="MobiDB-lite"/>
    </source>
</evidence>
<evidence type="ECO:0000313" key="2">
    <source>
        <dbReference type="EMBL" id="GEU71225.1"/>
    </source>
</evidence>
<feature type="non-terminal residue" evidence="2">
    <location>
        <position position="1"/>
    </location>
</feature>
<dbReference type="AlphaFoldDB" id="A0A6L2MG96"/>
<proteinExistence type="predicted"/>
<sequence length="195" mass="22199">SLGERPGEAFYYSGFTITKNQSVVRQPNVFKSERPQMSKQQFSSQVDVNKNLSRPVTQHYLPKKREFVFGKPDHMIAPSESRNISKNMPRFCSNAMVLNYYLDESRKTTQERDRNSKTSVISSTRFQSTTDGSKQKPRSNNQTSRSFPVSKSSRVTITAVPKQITLSVLLLSHIHIISSILHVINASLMQIMMLV</sequence>
<reference evidence="2" key="1">
    <citation type="journal article" date="2019" name="Sci. Rep.">
        <title>Draft genome of Tanacetum cinerariifolium, the natural source of mosquito coil.</title>
        <authorList>
            <person name="Yamashiro T."/>
            <person name="Shiraishi A."/>
            <person name="Satake H."/>
            <person name="Nakayama K."/>
        </authorList>
    </citation>
    <scope>NUCLEOTIDE SEQUENCE</scope>
</reference>
<feature type="compositionally biased region" description="Polar residues" evidence="1">
    <location>
        <begin position="117"/>
        <end position="152"/>
    </location>
</feature>
<feature type="region of interest" description="Disordered" evidence="1">
    <location>
        <begin position="106"/>
        <end position="152"/>
    </location>
</feature>
<accession>A0A6L2MG96</accession>
<protein>
    <submittedName>
        <fullName evidence="2">Uncharacterized protein</fullName>
    </submittedName>
</protein>
<feature type="compositionally biased region" description="Basic and acidic residues" evidence="1">
    <location>
        <begin position="106"/>
        <end position="116"/>
    </location>
</feature>
<organism evidence="2">
    <name type="scientific">Tanacetum cinerariifolium</name>
    <name type="common">Dalmatian daisy</name>
    <name type="synonym">Chrysanthemum cinerariifolium</name>
    <dbReference type="NCBI Taxonomy" id="118510"/>
    <lineage>
        <taxon>Eukaryota</taxon>
        <taxon>Viridiplantae</taxon>
        <taxon>Streptophyta</taxon>
        <taxon>Embryophyta</taxon>
        <taxon>Tracheophyta</taxon>
        <taxon>Spermatophyta</taxon>
        <taxon>Magnoliopsida</taxon>
        <taxon>eudicotyledons</taxon>
        <taxon>Gunneridae</taxon>
        <taxon>Pentapetalae</taxon>
        <taxon>asterids</taxon>
        <taxon>campanulids</taxon>
        <taxon>Asterales</taxon>
        <taxon>Asteraceae</taxon>
        <taxon>Asteroideae</taxon>
        <taxon>Anthemideae</taxon>
        <taxon>Anthemidinae</taxon>
        <taxon>Tanacetum</taxon>
    </lineage>
</organism>
<name>A0A6L2MG96_TANCI</name>